<organism evidence="4 5">
    <name type="scientific">Paenibacillus sepulcri</name>
    <dbReference type="NCBI Taxonomy" id="359917"/>
    <lineage>
        <taxon>Bacteria</taxon>
        <taxon>Bacillati</taxon>
        <taxon>Bacillota</taxon>
        <taxon>Bacilli</taxon>
        <taxon>Bacillales</taxon>
        <taxon>Paenibacillaceae</taxon>
        <taxon>Paenibacillus</taxon>
    </lineage>
</organism>
<feature type="domain" description="HTH deoR-type" evidence="3">
    <location>
        <begin position="2"/>
        <end position="57"/>
    </location>
</feature>
<dbReference type="InterPro" id="IPR051534">
    <property type="entry name" value="CBASS_pafABC_assoc_protein"/>
</dbReference>
<dbReference type="InterPro" id="IPR001034">
    <property type="entry name" value="DeoR_HTH"/>
</dbReference>
<dbReference type="Proteomes" id="UP001519887">
    <property type="component" value="Unassembled WGS sequence"/>
</dbReference>
<dbReference type="InterPro" id="IPR036390">
    <property type="entry name" value="WH_DNA-bd_sf"/>
</dbReference>
<gene>
    <name evidence="4" type="ORF">K0U00_44710</name>
</gene>
<dbReference type="EMBL" id="JAHZIK010002752">
    <property type="protein sequence ID" value="MBW7461180.1"/>
    <property type="molecule type" value="Genomic_DNA"/>
</dbReference>
<dbReference type="Gene3D" id="1.10.10.10">
    <property type="entry name" value="Winged helix-like DNA-binding domain superfamily/Winged helix DNA-binding domain"/>
    <property type="match status" value="1"/>
</dbReference>
<dbReference type="PANTHER" id="PTHR34580">
    <property type="match status" value="1"/>
</dbReference>
<dbReference type="PROSITE" id="PS51000">
    <property type="entry name" value="HTH_DEOR_2"/>
    <property type="match status" value="1"/>
</dbReference>
<name>A0ABS7CKH3_9BACL</name>
<keyword evidence="5" id="KW-1185">Reference proteome</keyword>
<evidence type="ECO:0000313" key="4">
    <source>
        <dbReference type="EMBL" id="MBW7461180.1"/>
    </source>
</evidence>
<evidence type="ECO:0000259" key="3">
    <source>
        <dbReference type="PROSITE" id="PS51000"/>
    </source>
</evidence>
<evidence type="ECO:0000256" key="1">
    <source>
        <dbReference type="ARBA" id="ARBA00023015"/>
    </source>
</evidence>
<dbReference type="PANTHER" id="PTHR34580:SF1">
    <property type="entry name" value="PROTEIN PAFC"/>
    <property type="match status" value="1"/>
</dbReference>
<accession>A0ABS7CKH3</accession>
<evidence type="ECO:0000313" key="5">
    <source>
        <dbReference type="Proteomes" id="UP001519887"/>
    </source>
</evidence>
<protein>
    <submittedName>
        <fullName evidence="4">HTH domain-containing protein</fullName>
    </submittedName>
</protein>
<keyword evidence="1" id="KW-0805">Transcription regulation</keyword>
<evidence type="ECO:0000256" key="2">
    <source>
        <dbReference type="ARBA" id="ARBA00023163"/>
    </source>
</evidence>
<dbReference type="InterPro" id="IPR013196">
    <property type="entry name" value="HTH_11"/>
</dbReference>
<dbReference type="InterPro" id="IPR036388">
    <property type="entry name" value="WH-like_DNA-bd_sf"/>
</dbReference>
<sequence length="66" mass="7273">MRADRLISILMLIQTRGRITATELARLLEVSERTIYRDIDALSTSGFPIYADPGVGGGFSLPADYQ</sequence>
<keyword evidence="2" id="KW-0804">Transcription</keyword>
<dbReference type="Pfam" id="PF08279">
    <property type="entry name" value="HTH_11"/>
    <property type="match status" value="1"/>
</dbReference>
<feature type="non-terminal residue" evidence="4">
    <location>
        <position position="66"/>
    </location>
</feature>
<comment type="caution">
    <text evidence="4">The sequence shown here is derived from an EMBL/GenBank/DDBJ whole genome shotgun (WGS) entry which is preliminary data.</text>
</comment>
<dbReference type="SUPFAM" id="SSF46785">
    <property type="entry name" value="Winged helix' DNA-binding domain"/>
    <property type="match status" value="1"/>
</dbReference>
<reference evidence="4 5" key="1">
    <citation type="submission" date="2021-07" db="EMBL/GenBank/DDBJ databases">
        <title>Paenibacillus radiodurans sp. nov., isolated from the southeastern edge of Tengger Desert.</title>
        <authorList>
            <person name="Zhang G."/>
        </authorList>
    </citation>
    <scope>NUCLEOTIDE SEQUENCE [LARGE SCALE GENOMIC DNA]</scope>
    <source>
        <strain evidence="4 5">CCM 7311</strain>
    </source>
</reference>
<proteinExistence type="predicted"/>